<accession>A0A290YZE0</accession>
<dbReference type="Proteomes" id="UP000218505">
    <property type="component" value="Chromosome"/>
</dbReference>
<keyword evidence="3" id="KW-1185">Reference proteome</keyword>
<protein>
    <submittedName>
        <fullName evidence="2">Uncharacterized protein</fullName>
    </submittedName>
</protein>
<reference evidence="2" key="1">
    <citation type="submission" date="2017-09" db="EMBL/GenBank/DDBJ databases">
        <title>Complete Genome Sequence of ansamitocin-producing Bacterium Actinosynnema pretiosum X47.</title>
        <authorList>
            <person name="Cao G."/>
            <person name="Zong G."/>
            <person name="Zhong C."/>
            <person name="Fu J."/>
        </authorList>
    </citation>
    <scope>NUCLEOTIDE SEQUENCE [LARGE SCALE GENOMIC DNA]</scope>
    <source>
        <strain evidence="2">X47</strain>
    </source>
</reference>
<dbReference type="KEGG" id="apre:CNX65_01395"/>
<dbReference type="EMBL" id="CP023445">
    <property type="protein sequence ID" value="ATE52108.1"/>
    <property type="molecule type" value="Genomic_DNA"/>
</dbReference>
<proteinExistence type="predicted"/>
<organism evidence="2 3">
    <name type="scientific">Actinosynnema pretiosum</name>
    <dbReference type="NCBI Taxonomy" id="42197"/>
    <lineage>
        <taxon>Bacteria</taxon>
        <taxon>Bacillati</taxon>
        <taxon>Actinomycetota</taxon>
        <taxon>Actinomycetes</taxon>
        <taxon>Pseudonocardiales</taxon>
        <taxon>Pseudonocardiaceae</taxon>
        <taxon>Actinosynnema</taxon>
    </lineage>
</organism>
<name>A0A290YZE0_9PSEU</name>
<gene>
    <name evidence="2" type="ORF">CNX65_01395</name>
</gene>
<evidence type="ECO:0000313" key="2">
    <source>
        <dbReference type="EMBL" id="ATE52108.1"/>
    </source>
</evidence>
<evidence type="ECO:0000313" key="3">
    <source>
        <dbReference type="Proteomes" id="UP000218505"/>
    </source>
</evidence>
<dbReference type="AlphaFoldDB" id="A0A290YZE0"/>
<sequence length="66" mass="6719">MGAPSACRAGRGVTGPAAQGGGGYAEVWAVDVAELARWAPAPDPDAVSRRALDEALEELEAVQRDG</sequence>
<evidence type="ECO:0000256" key="1">
    <source>
        <dbReference type="SAM" id="MobiDB-lite"/>
    </source>
</evidence>
<feature type="region of interest" description="Disordered" evidence="1">
    <location>
        <begin position="1"/>
        <end position="21"/>
    </location>
</feature>